<keyword evidence="2" id="KW-0472">Membrane</keyword>
<evidence type="ECO:0000313" key="4">
    <source>
        <dbReference type="EMBL" id="MBO8188888.1"/>
    </source>
</evidence>
<dbReference type="InterPro" id="IPR058488">
    <property type="entry name" value="DUF8175"/>
</dbReference>
<keyword evidence="5" id="KW-1185">Reference proteome</keyword>
<evidence type="ECO:0000259" key="3">
    <source>
        <dbReference type="Pfam" id="PF26526"/>
    </source>
</evidence>
<organism evidence="4 5">
    <name type="scientific">Streptomyces spirodelae</name>
    <dbReference type="NCBI Taxonomy" id="2812904"/>
    <lineage>
        <taxon>Bacteria</taxon>
        <taxon>Bacillati</taxon>
        <taxon>Actinomycetota</taxon>
        <taxon>Actinomycetes</taxon>
        <taxon>Kitasatosporales</taxon>
        <taxon>Streptomycetaceae</taxon>
        <taxon>Streptomyces</taxon>
    </lineage>
</organism>
<feature type="region of interest" description="Disordered" evidence="1">
    <location>
        <begin position="44"/>
        <end position="98"/>
    </location>
</feature>
<dbReference type="Proteomes" id="UP001518976">
    <property type="component" value="Unassembled WGS sequence"/>
</dbReference>
<gene>
    <name evidence="4" type="ORF">JW592_25980</name>
</gene>
<evidence type="ECO:0000256" key="2">
    <source>
        <dbReference type="SAM" id="Phobius"/>
    </source>
</evidence>
<feature type="domain" description="DUF8175" evidence="3">
    <location>
        <begin position="80"/>
        <end position="269"/>
    </location>
</feature>
<reference evidence="4 5" key="1">
    <citation type="submission" date="2021-02" db="EMBL/GenBank/DDBJ databases">
        <title>Streptomyces spirodelae sp. nov., isolated from duckweed.</title>
        <authorList>
            <person name="Saimee Y."/>
            <person name="Duangmal K."/>
        </authorList>
    </citation>
    <scope>NUCLEOTIDE SEQUENCE [LARGE SCALE GENOMIC DNA]</scope>
    <source>
        <strain evidence="4 5">DW4-2</strain>
    </source>
</reference>
<feature type="compositionally biased region" description="Low complexity" evidence="1">
    <location>
        <begin position="79"/>
        <end position="93"/>
    </location>
</feature>
<sequence>MAESDNRAGTDEPRSPWLRTGFVFAMAFVGFVAVIGVAVLVSSGSADSSDRGGGPGSASEPARSEKAPARTGDGETDGDTSSGDGNSSHGGSSCPELDERQDDVLSAAPEGVAWKLFHTVALPASKAAGPAVVDGDVARCYAHTPLGALLATSQISVRYLAADDWRKVTRAQTVGAGRQSYIEARTESEKTADPQAQEAQDRAAQGQIAGFKFITYTSGTAVIQTVWRFPDGRMQAATTTALWRDGDWRLEYPADPAAPAPVDSLAGFVKWGGV</sequence>
<evidence type="ECO:0000256" key="1">
    <source>
        <dbReference type="SAM" id="MobiDB-lite"/>
    </source>
</evidence>
<protein>
    <recommendedName>
        <fullName evidence="3">DUF8175 domain-containing protein</fullName>
    </recommendedName>
</protein>
<evidence type="ECO:0000313" key="5">
    <source>
        <dbReference type="Proteomes" id="UP001518976"/>
    </source>
</evidence>
<dbReference type="EMBL" id="JAFFZN010000028">
    <property type="protein sequence ID" value="MBO8188888.1"/>
    <property type="molecule type" value="Genomic_DNA"/>
</dbReference>
<feature type="transmembrane region" description="Helical" evidence="2">
    <location>
        <begin position="20"/>
        <end position="41"/>
    </location>
</feature>
<keyword evidence="2" id="KW-0812">Transmembrane</keyword>
<dbReference type="RefSeq" id="WP_209267662.1">
    <property type="nucleotide sequence ID" value="NZ_JAFFZN010000028.1"/>
</dbReference>
<keyword evidence="2" id="KW-1133">Transmembrane helix</keyword>
<accession>A0ABS3X0G1</accession>
<name>A0ABS3X0G1_9ACTN</name>
<dbReference type="Pfam" id="PF26526">
    <property type="entry name" value="DUF8175"/>
    <property type="match status" value="1"/>
</dbReference>
<proteinExistence type="predicted"/>
<comment type="caution">
    <text evidence="4">The sequence shown here is derived from an EMBL/GenBank/DDBJ whole genome shotgun (WGS) entry which is preliminary data.</text>
</comment>